<dbReference type="SUPFAM" id="SSF158472">
    <property type="entry name" value="HAMP domain-like"/>
    <property type="match status" value="1"/>
</dbReference>
<dbReference type="CDD" id="cd01949">
    <property type="entry name" value="GGDEF"/>
    <property type="match status" value="1"/>
</dbReference>
<dbReference type="NCBIfam" id="TIGR00254">
    <property type="entry name" value="GGDEF"/>
    <property type="match status" value="1"/>
</dbReference>
<protein>
    <recommendedName>
        <fullName evidence="1">diguanylate cyclase</fullName>
        <ecNumber evidence="1">2.7.7.65</ecNumber>
    </recommendedName>
</protein>
<dbReference type="eggNOG" id="COG3706">
    <property type="taxonomic scope" value="Bacteria"/>
</dbReference>
<keyword evidence="3" id="KW-1133">Transmembrane helix</keyword>
<dbReference type="GO" id="GO:0016020">
    <property type="term" value="C:membrane"/>
    <property type="evidence" value="ECO:0007669"/>
    <property type="project" value="InterPro"/>
</dbReference>
<dbReference type="PROSITE" id="PS50887">
    <property type="entry name" value="GGDEF"/>
    <property type="match status" value="1"/>
</dbReference>
<name>C6BZT8_MARSD</name>
<dbReference type="InterPro" id="IPR050469">
    <property type="entry name" value="Diguanylate_Cyclase"/>
</dbReference>
<dbReference type="InterPro" id="IPR043128">
    <property type="entry name" value="Rev_trsase/Diguanyl_cyclase"/>
</dbReference>
<dbReference type="EC" id="2.7.7.65" evidence="1"/>
<dbReference type="KEGG" id="dsa:Desal_0930"/>
<dbReference type="EMBL" id="CP001649">
    <property type="protein sequence ID" value="ACS78995.1"/>
    <property type="molecule type" value="Genomic_DNA"/>
</dbReference>
<proteinExistence type="predicted"/>
<dbReference type="SMART" id="SM00267">
    <property type="entry name" value="GGDEF"/>
    <property type="match status" value="1"/>
</dbReference>
<feature type="domain" description="HAMP" evidence="4">
    <location>
        <begin position="173"/>
        <end position="225"/>
    </location>
</feature>
<keyword evidence="7" id="KW-1185">Reference proteome</keyword>
<evidence type="ECO:0000259" key="5">
    <source>
        <dbReference type="PROSITE" id="PS50887"/>
    </source>
</evidence>
<dbReference type="SMART" id="SM00304">
    <property type="entry name" value="HAMP"/>
    <property type="match status" value="1"/>
</dbReference>
<feature type="transmembrane region" description="Helical" evidence="3">
    <location>
        <begin position="12"/>
        <end position="37"/>
    </location>
</feature>
<feature type="domain" description="GGDEF" evidence="5">
    <location>
        <begin position="261"/>
        <end position="390"/>
    </location>
</feature>
<dbReference type="GO" id="GO:0052621">
    <property type="term" value="F:diguanylate cyclase activity"/>
    <property type="evidence" value="ECO:0007669"/>
    <property type="project" value="UniProtKB-EC"/>
</dbReference>
<dbReference type="PROSITE" id="PS50885">
    <property type="entry name" value="HAMP"/>
    <property type="match status" value="1"/>
</dbReference>
<keyword evidence="3" id="KW-0812">Transmembrane</keyword>
<gene>
    <name evidence="6" type="ordered locus">Desal_0930</name>
</gene>
<dbReference type="SUPFAM" id="SSF55073">
    <property type="entry name" value="Nucleotide cyclase"/>
    <property type="match status" value="1"/>
</dbReference>
<dbReference type="STRING" id="526222.Desal_0930"/>
<accession>C6BZT8</accession>
<evidence type="ECO:0000313" key="7">
    <source>
        <dbReference type="Proteomes" id="UP000002601"/>
    </source>
</evidence>
<evidence type="ECO:0000256" key="1">
    <source>
        <dbReference type="ARBA" id="ARBA00012528"/>
    </source>
</evidence>
<dbReference type="Proteomes" id="UP000002601">
    <property type="component" value="Chromosome"/>
</dbReference>
<dbReference type="FunFam" id="3.30.70.270:FF:000001">
    <property type="entry name" value="Diguanylate cyclase domain protein"/>
    <property type="match status" value="1"/>
</dbReference>
<dbReference type="PANTHER" id="PTHR45138">
    <property type="entry name" value="REGULATORY COMPONENTS OF SENSORY TRANSDUCTION SYSTEM"/>
    <property type="match status" value="1"/>
</dbReference>
<feature type="transmembrane region" description="Helical" evidence="3">
    <location>
        <begin position="153"/>
        <end position="173"/>
    </location>
</feature>
<evidence type="ECO:0000256" key="3">
    <source>
        <dbReference type="SAM" id="Phobius"/>
    </source>
</evidence>
<dbReference type="InterPro" id="IPR003660">
    <property type="entry name" value="HAMP_dom"/>
</dbReference>
<dbReference type="AlphaFoldDB" id="C6BZT8"/>
<dbReference type="InterPro" id="IPR029787">
    <property type="entry name" value="Nucleotide_cyclase"/>
</dbReference>
<dbReference type="HOGENOM" id="CLU_699662_0_0_7"/>
<reference evidence="6 7" key="1">
    <citation type="submission" date="2009-06" db="EMBL/GenBank/DDBJ databases">
        <title>Complete sequence of Desulfovibrio salexigens DSM 2638.</title>
        <authorList>
            <consortium name="US DOE Joint Genome Institute"/>
            <person name="Lucas S."/>
            <person name="Copeland A."/>
            <person name="Lapidus A."/>
            <person name="Glavina del Rio T."/>
            <person name="Tice H."/>
            <person name="Bruce D."/>
            <person name="Goodwin L."/>
            <person name="Pitluck S."/>
            <person name="Munk A.C."/>
            <person name="Brettin T."/>
            <person name="Detter J.C."/>
            <person name="Han C."/>
            <person name="Tapia R."/>
            <person name="Larimer F."/>
            <person name="Land M."/>
            <person name="Hauser L."/>
            <person name="Kyrpides N."/>
            <person name="Anderson I."/>
            <person name="Wall J.D."/>
            <person name="Arkin A.P."/>
            <person name="Dehal P."/>
            <person name="Chivian D."/>
            <person name="Giles B."/>
            <person name="Hazen T.C."/>
        </authorList>
    </citation>
    <scope>NUCLEOTIDE SEQUENCE [LARGE SCALE GENOMIC DNA]</scope>
    <source>
        <strain evidence="7">ATCC 14822 / DSM 2638 / NCIMB 8403 / VKM B-1763</strain>
    </source>
</reference>
<dbReference type="Gene3D" id="3.30.70.270">
    <property type="match status" value="1"/>
</dbReference>
<evidence type="ECO:0000313" key="6">
    <source>
        <dbReference type="EMBL" id="ACS78995.1"/>
    </source>
</evidence>
<dbReference type="Pfam" id="PF00990">
    <property type="entry name" value="GGDEF"/>
    <property type="match status" value="1"/>
</dbReference>
<organism evidence="6 7">
    <name type="scientific">Maridesulfovibrio salexigens (strain ATCC 14822 / DSM 2638 / NCIMB 8403 / VKM B-1763)</name>
    <name type="common">Desulfovibrio salexigens</name>
    <dbReference type="NCBI Taxonomy" id="526222"/>
    <lineage>
        <taxon>Bacteria</taxon>
        <taxon>Pseudomonadati</taxon>
        <taxon>Thermodesulfobacteriota</taxon>
        <taxon>Desulfovibrionia</taxon>
        <taxon>Desulfovibrionales</taxon>
        <taxon>Desulfovibrionaceae</taxon>
        <taxon>Maridesulfovibrio</taxon>
    </lineage>
</organism>
<dbReference type="RefSeq" id="WP_015850814.1">
    <property type="nucleotide sequence ID" value="NC_012881.1"/>
</dbReference>
<dbReference type="PANTHER" id="PTHR45138:SF9">
    <property type="entry name" value="DIGUANYLATE CYCLASE DGCM-RELATED"/>
    <property type="match status" value="1"/>
</dbReference>
<evidence type="ECO:0000256" key="2">
    <source>
        <dbReference type="ARBA" id="ARBA00034247"/>
    </source>
</evidence>
<evidence type="ECO:0000259" key="4">
    <source>
        <dbReference type="PROSITE" id="PS50885"/>
    </source>
</evidence>
<dbReference type="OrthoDB" id="5457582at2"/>
<dbReference type="GO" id="GO:0007165">
    <property type="term" value="P:signal transduction"/>
    <property type="evidence" value="ECO:0007669"/>
    <property type="project" value="InterPro"/>
</dbReference>
<sequence length="394" mass="44978">MTSNNVLRFHSISLFLLKVLLIGLVVPLAAGMTVLFAMEEKELKSQLNEFHQNSLATLVNSAEDSMLSFSPEEARNIVSILLQDERIVRIEIFSSIYDLYLLRVSKETPEHQYNVYELKQNVTKNNEELGYVLVAVDKDWVVPRLQAERNRTIVLFVTMFMGGLLLIIPAIYFKVFKPLSRLMKQVRVISKGELGVPFSWQGNDEFSMLGRTLDDMRTKLDKNFSLMREMAVTDELTGLPNRRGFHSEVEKLLWLSDRYNHPLIIALFDIDYFKTINDSFGHAVGDEVLKNFAEFISGRIRKTDLFARVGGEEFVLVMPETSRDDGHKLLDLLRHEVSVHEFPHGNTVTVSVGYTDNSGSDTLEELMDIADKALYKAKQDGRDRIIFGSINESS</sequence>
<dbReference type="Pfam" id="PF00672">
    <property type="entry name" value="HAMP"/>
    <property type="match status" value="1"/>
</dbReference>
<keyword evidence="3" id="KW-0472">Membrane</keyword>
<dbReference type="CDD" id="cd06225">
    <property type="entry name" value="HAMP"/>
    <property type="match status" value="1"/>
</dbReference>
<comment type="catalytic activity">
    <reaction evidence="2">
        <text>2 GTP = 3',3'-c-di-GMP + 2 diphosphate</text>
        <dbReference type="Rhea" id="RHEA:24898"/>
        <dbReference type="ChEBI" id="CHEBI:33019"/>
        <dbReference type="ChEBI" id="CHEBI:37565"/>
        <dbReference type="ChEBI" id="CHEBI:58805"/>
        <dbReference type="EC" id="2.7.7.65"/>
    </reaction>
</comment>
<dbReference type="Gene3D" id="6.10.340.10">
    <property type="match status" value="1"/>
</dbReference>
<dbReference type="InterPro" id="IPR000160">
    <property type="entry name" value="GGDEF_dom"/>
</dbReference>